<accession>A0A0E9R0U2</accession>
<name>A0A0E9R0U2_ANGAN</name>
<organism evidence="1">
    <name type="scientific">Anguilla anguilla</name>
    <name type="common">European freshwater eel</name>
    <name type="synonym">Muraena anguilla</name>
    <dbReference type="NCBI Taxonomy" id="7936"/>
    <lineage>
        <taxon>Eukaryota</taxon>
        <taxon>Metazoa</taxon>
        <taxon>Chordata</taxon>
        <taxon>Craniata</taxon>
        <taxon>Vertebrata</taxon>
        <taxon>Euteleostomi</taxon>
        <taxon>Actinopterygii</taxon>
        <taxon>Neopterygii</taxon>
        <taxon>Teleostei</taxon>
        <taxon>Anguilliformes</taxon>
        <taxon>Anguillidae</taxon>
        <taxon>Anguilla</taxon>
    </lineage>
</organism>
<dbReference type="EMBL" id="GBXM01086215">
    <property type="protein sequence ID" value="JAH22362.1"/>
    <property type="molecule type" value="Transcribed_RNA"/>
</dbReference>
<sequence>MLIFRPLQSNCGFKT</sequence>
<reference evidence="1" key="1">
    <citation type="submission" date="2014-11" db="EMBL/GenBank/DDBJ databases">
        <authorList>
            <person name="Amaro Gonzalez C."/>
        </authorList>
    </citation>
    <scope>NUCLEOTIDE SEQUENCE</scope>
</reference>
<reference evidence="1" key="2">
    <citation type="journal article" date="2015" name="Fish Shellfish Immunol.">
        <title>Early steps in the European eel (Anguilla anguilla)-Vibrio vulnificus interaction in the gills: Role of the RtxA13 toxin.</title>
        <authorList>
            <person name="Callol A."/>
            <person name="Pajuelo D."/>
            <person name="Ebbesson L."/>
            <person name="Teles M."/>
            <person name="MacKenzie S."/>
            <person name="Amaro C."/>
        </authorList>
    </citation>
    <scope>NUCLEOTIDE SEQUENCE</scope>
</reference>
<proteinExistence type="predicted"/>
<protein>
    <submittedName>
        <fullName evidence="1">Uncharacterized protein</fullName>
    </submittedName>
</protein>
<evidence type="ECO:0000313" key="1">
    <source>
        <dbReference type="EMBL" id="JAH22362.1"/>
    </source>
</evidence>